<proteinExistence type="predicted"/>
<name>A0ABV9NQ26_9GAMM</name>
<keyword evidence="2" id="KW-1185">Reference proteome</keyword>
<comment type="caution">
    <text evidence="1">The sequence shown here is derived from an EMBL/GenBank/DDBJ whole genome shotgun (WGS) entry which is preliminary data.</text>
</comment>
<accession>A0ABV9NQ26</accession>
<evidence type="ECO:0000313" key="2">
    <source>
        <dbReference type="Proteomes" id="UP001595892"/>
    </source>
</evidence>
<sequence length="176" mass="19693">QARPEVLSPFTTVRDFGVEPAVRAPKTEPTISNVQRERMILLDILESPHNLSVADYAKLAGKSRRWITYEVTAGNLLSISLGNRGQRVPDWQLDPLKRRLVQTILKQTARGVDPWEIYHALTQPYDEFGGQSPIEAVTLETLEMAVQVVRRALLIQQIDGPLPRREGGTTRSSALA</sequence>
<organism evidence="1 2">
    <name type="scientific">Coralloluteibacterium thermophilum</name>
    <dbReference type="NCBI Taxonomy" id="2707049"/>
    <lineage>
        <taxon>Bacteria</taxon>
        <taxon>Pseudomonadati</taxon>
        <taxon>Pseudomonadota</taxon>
        <taxon>Gammaproteobacteria</taxon>
        <taxon>Lysobacterales</taxon>
        <taxon>Lysobacteraceae</taxon>
        <taxon>Coralloluteibacterium</taxon>
    </lineage>
</organism>
<dbReference type="Proteomes" id="UP001595892">
    <property type="component" value="Unassembled WGS sequence"/>
</dbReference>
<protein>
    <recommendedName>
        <fullName evidence="3">Integrase</fullName>
    </recommendedName>
</protein>
<dbReference type="EMBL" id="JBHSGG010000046">
    <property type="protein sequence ID" value="MFC4729564.1"/>
    <property type="molecule type" value="Genomic_DNA"/>
</dbReference>
<evidence type="ECO:0000313" key="1">
    <source>
        <dbReference type="EMBL" id="MFC4729564.1"/>
    </source>
</evidence>
<gene>
    <name evidence="1" type="ORF">ACFO3Q_15445</name>
</gene>
<feature type="non-terminal residue" evidence="1">
    <location>
        <position position="1"/>
    </location>
</feature>
<reference evidence="2" key="1">
    <citation type="journal article" date="2019" name="Int. J. Syst. Evol. Microbiol.">
        <title>The Global Catalogue of Microorganisms (GCM) 10K type strain sequencing project: providing services to taxonomists for standard genome sequencing and annotation.</title>
        <authorList>
            <consortium name="The Broad Institute Genomics Platform"/>
            <consortium name="The Broad Institute Genome Sequencing Center for Infectious Disease"/>
            <person name="Wu L."/>
            <person name="Ma J."/>
        </authorList>
    </citation>
    <scope>NUCLEOTIDE SEQUENCE [LARGE SCALE GENOMIC DNA]</scope>
    <source>
        <strain evidence="2">CGMCC 1.13574</strain>
    </source>
</reference>
<evidence type="ECO:0008006" key="3">
    <source>
        <dbReference type="Google" id="ProtNLM"/>
    </source>
</evidence>